<dbReference type="InterPro" id="IPR050739">
    <property type="entry name" value="MFP"/>
</dbReference>
<dbReference type="SUPFAM" id="SSF111369">
    <property type="entry name" value="HlyD-like secretion proteins"/>
    <property type="match status" value="1"/>
</dbReference>
<dbReference type="Gene3D" id="1.10.287.470">
    <property type="entry name" value="Helix hairpin bin"/>
    <property type="match status" value="1"/>
</dbReference>
<dbReference type="Gene3D" id="2.40.30.170">
    <property type="match status" value="1"/>
</dbReference>
<dbReference type="Gene3D" id="2.40.50.100">
    <property type="match status" value="1"/>
</dbReference>
<organism evidence="4 5">
    <name type="scientific">Klebsiella michiganensis</name>
    <dbReference type="NCBI Taxonomy" id="1134687"/>
    <lineage>
        <taxon>Bacteria</taxon>
        <taxon>Pseudomonadati</taxon>
        <taxon>Pseudomonadota</taxon>
        <taxon>Gammaproteobacteria</taxon>
        <taxon>Enterobacterales</taxon>
        <taxon>Enterobacteriaceae</taxon>
        <taxon>Klebsiella/Raoultella group</taxon>
        <taxon>Klebsiella</taxon>
    </lineage>
</organism>
<comment type="similarity">
    <text evidence="1">Belongs to the membrane fusion protein (MFP) (TC 8.A.1) family.</text>
</comment>
<name>A0A7H4M3Z5_9ENTR</name>
<evidence type="ECO:0000313" key="5">
    <source>
        <dbReference type="Proteomes" id="UP000255050"/>
    </source>
</evidence>
<feature type="transmembrane region" description="Helical" evidence="2">
    <location>
        <begin position="6"/>
        <end position="24"/>
    </location>
</feature>
<protein>
    <submittedName>
        <fullName evidence="4">Tripartite multidrug resistance system membrane fusion protein</fullName>
    </submittedName>
</protein>
<dbReference type="PANTHER" id="PTHR30386:SF18">
    <property type="entry name" value="INNER MEMBRANE PROTEIN YIAV-RELATED"/>
    <property type="match status" value="1"/>
</dbReference>
<gene>
    <name evidence="4" type="primary">yibH_2</name>
    <name evidence="4" type="ORF">NCTC11694_04381</name>
</gene>
<keyword evidence="2" id="KW-1133">Transmembrane helix</keyword>
<sequence length="410" mass="44905">MDLLIILTYVAIAWSIFKIFKIPVNKWTVPTAALGGVFIVSALILLMNYNHPYTFTAQKAVISIPITPQVTGVVSSVTDKANQRVKKGEVLFTIDPVRYQARVDRLQADLVTALHSINTLKAQLSEAQANTTRVSAERDRLYKDYQRYLKGSQARVNPFSESDIDNARQNYLAQDAMVKGSVAEQAQIQSQLDSMINGEQSQVVSLRAQLAEAKYNLDQTTVRAPSDGYITQVLIRPGTYAASLPLRPVMVFIPQQKRLIVAQFRQNSLLRLEKGDDAEAVFNALPGQVFRGKLVSILPVVPGGTYQAQGTLQALTVTPGTDGVLATIELEPDAAVDALPDGIYAQVAVYSDHFTPRFGDAQGAAADDQLDALSLSGPLAGSVRHEVISLSAICLRLRHTYYFVGERSRQ</sequence>
<feature type="domain" description="Multidrug resistance protein MdtA-like barrel-sandwich hybrid" evidence="3">
    <location>
        <begin position="65"/>
        <end position="243"/>
    </location>
</feature>
<evidence type="ECO:0000256" key="2">
    <source>
        <dbReference type="SAM" id="Phobius"/>
    </source>
</evidence>
<evidence type="ECO:0000313" key="4">
    <source>
        <dbReference type="EMBL" id="STR43121.1"/>
    </source>
</evidence>
<dbReference type="AlphaFoldDB" id="A0A7H4M3Z5"/>
<comment type="caution">
    <text evidence="4">The sequence shown here is derived from an EMBL/GenBank/DDBJ whole genome shotgun (WGS) entry which is preliminary data.</text>
</comment>
<feature type="transmembrane region" description="Helical" evidence="2">
    <location>
        <begin position="31"/>
        <end position="49"/>
    </location>
</feature>
<dbReference type="Pfam" id="PF25917">
    <property type="entry name" value="BSH_RND"/>
    <property type="match status" value="1"/>
</dbReference>
<dbReference type="EMBL" id="UGJR01000002">
    <property type="protein sequence ID" value="STR43121.1"/>
    <property type="molecule type" value="Genomic_DNA"/>
</dbReference>
<accession>A0A7H4M3Z5</accession>
<dbReference type="Proteomes" id="UP000255050">
    <property type="component" value="Unassembled WGS sequence"/>
</dbReference>
<proteinExistence type="inferred from homology"/>
<evidence type="ECO:0000256" key="1">
    <source>
        <dbReference type="ARBA" id="ARBA00009477"/>
    </source>
</evidence>
<evidence type="ECO:0000259" key="3">
    <source>
        <dbReference type="Pfam" id="PF25917"/>
    </source>
</evidence>
<keyword evidence="2" id="KW-0472">Membrane</keyword>
<dbReference type="InterPro" id="IPR058625">
    <property type="entry name" value="MdtA-like_BSH"/>
</dbReference>
<reference evidence="4 5" key="1">
    <citation type="submission" date="2018-06" db="EMBL/GenBank/DDBJ databases">
        <authorList>
            <consortium name="Pathogen Informatics"/>
            <person name="Doyle S."/>
        </authorList>
    </citation>
    <scope>NUCLEOTIDE SEQUENCE [LARGE SCALE GENOMIC DNA]</scope>
    <source>
        <strain evidence="4 5">NCTC11694</strain>
    </source>
</reference>
<keyword evidence="2" id="KW-0812">Transmembrane</keyword>
<dbReference type="PANTHER" id="PTHR30386">
    <property type="entry name" value="MEMBRANE FUSION SUBUNIT OF EMRAB-TOLC MULTIDRUG EFFLUX PUMP"/>
    <property type="match status" value="1"/>
</dbReference>